<dbReference type="CDD" id="cd05782">
    <property type="entry name" value="DNA_polB_like1_exo"/>
    <property type="match status" value="1"/>
</dbReference>
<feature type="domain" description="Predicted 3'-5' exonuclease PolB-like" evidence="1">
    <location>
        <begin position="62"/>
        <end position="227"/>
    </location>
</feature>
<sequence>MNTFPLSNLLLLDIETVPCYERFEMLPDELKLLWGDKISKTVPESLTLDESYLLRAGIMAEFGKIICISAGYFYEDENNEVCFKVKSVCCEEEAEILQNFLKITDGFFKSKKHIVFGGHNIREFDIPYICRRMLINNIPLPPYLQLHAAKPWEIEMIDTLQWWKFGDYKNYISLNLLATILNVPSSKDDIDGSKVREVYYEHKDIQRIATYCEKDVIVVANIILRFKNQPLLKKENIQIIK</sequence>
<evidence type="ECO:0000313" key="2">
    <source>
        <dbReference type="EMBL" id="SFP70677.1"/>
    </source>
</evidence>
<name>A0A1I5SJJ4_9BACT</name>
<protein>
    <recommendedName>
        <fullName evidence="1">Predicted 3'-5' exonuclease PolB-like domain-containing protein</fullName>
    </recommendedName>
</protein>
<dbReference type="RefSeq" id="WP_218148419.1">
    <property type="nucleotide sequence ID" value="NZ_FOXQ01000001.1"/>
</dbReference>
<reference evidence="2 3" key="1">
    <citation type="submission" date="2016-10" db="EMBL/GenBank/DDBJ databases">
        <authorList>
            <person name="de Groot N.N."/>
        </authorList>
    </citation>
    <scope>NUCLEOTIDE SEQUENCE [LARGE SCALE GENOMIC DNA]</scope>
    <source>
        <strain evidence="2 3">DSM 28286</strain>
    </source>
</reference>
<dbReference type="Proteomes" id="UP000199031">
    <property type="component" value="Unassembled WGS sequence"/>
</dbReference>
<dbReference type="Pfam" id="PF10108">
    <property type="entry name" value="DNA_pol_B_exo2"/>
    <property type="match status" value="1"/>
</dbReference>
<dbReference type="STRING" id="1465490.SAMN05444277_101786"/>
<dbReference type="GO" id="GO:0003676">
    <property type="term" value="F:nucleic acid binding"/>
    <property type="evidence" value="ECO:0007669"/>
    <property type="project" value="InterPro"/>
</dbReference>
<accession>A0A1I5SJJ4</accession>
<dbReference type="AlphaFoldDB" id="A0A1I5SJJ4"/>
<gene>
    <name evidence="2" type="ORF">SAMN05444277_101786</name>
</gene>
<dbReference type="InterPro" id="IPR036397">
    <property type="entry name" value="RNaseH_sf"/>
</dbReference>
<dbReference type="SUPFAM" id="SSF53098">
    <property type="entry name" value="Ribonuclease H-like"/>
    <property type="match status" value="1"/>
</dbReference>
<keyword evidence="3" id="KW-1185">Reference proteome</keyword>
<dbReference type="Gene3D" id="3.30.420.10">
    <property type="entry name" value="Ribonuclease H-like superfamily/Ribonuclease H"/>
    <property type="match status" value="1"/>
</dbReference>
<evidence type="ECO:0000313" key="3">
    <source>
        <dbReference type="Proteomes" id="UP000199031"/>
    </source>
</evidence>
<organism evidence="2 3">
    <name type="scientific">Parafilimonas terrae</name>
    <dbReference type="NCBI Taxonomy" id="1465490"/>
    <lineage>
        <taxon>Bacteria</taxon>
        <taxon>Pseudomonadati</taxon>
        <taxon>Bacteroidota</taxon>
        <taxon>Chitinophagia</taxon>
        <taxon>Chitinophagales</taxon>
        <taxon>Chitinophagaceae</taxon>
        <taxon>Parafilimonas</taxon>
    </lineage>
</organism>
<dbReference type="EMBL" id="FOXQ01000001">
    <property type="protein sequence ID" value="SFP70677.1"/>
    <property type="molecule type" value="Genomic_DNA"/>
</dbReference>
<dbReference type="InterPro" id="IPR012337">
    <property type="entry name" value="RNaseH-like_sf"/>
</dbReference>
<evidence type="ECO:0000259" key="1">
    <source>
        <dbReference type="Pfam" id="PF10108"/>
    </source>
</evidence>
<proteinExistence type="predicted"/>
<dbReference type="InterPro" id="IPR019288">
    <property type="entry name" value="3'-5'_exonuclease_PolB-like"/>
</dbReference>